<feature type="region of interest" description="Disordered" evidence="9">
    <location>
        <begin position="1155"/>
        <end position="1193"/>
    </location>
</feature>
<comment type="catalytic activity">
    <reaction evidence="7 8">
        <text>RNA(n) + a ribonucleoside 5'-triphosphate = RNA(n+1) + diphosphate</text>
        <dbReference type="Rhea" id="RHEA:21248"/>
        <dbReference type="Rhea" id="RHEA-COMP:14527"/>
        <dbReference type="Rhea" id="RHEA-COMP:17342"/>
        <dbReference type="ChEBI" id="CHEBI:33019"/>
        <dbReference type="ChEBI" id="CHEBI:61557"/>
        <dbReference type="ChEBI" id="CHEBI:140395"/>
        <dbReference type="EC" id="2.7.7.48"/>
    </reaction>
</comment>
<accession>A0A9P4SAE0</accession>
<name>A0A9P4SAE0_9PEZI</name>
<keyword evidence="5 8" id="KW-0694">RNA-binding</keyword>
<evidence type="ECO:0000313" key="13">
    <source>
        <dbReference type="Proteomes" id="UP000799429"/>
    </source>
</evidence>
<dbReference type="Pfam" id="PF05183">
    <property type="entry name" value="RdRP"/>
    <property type="match status" value="1"/>
</dbReference>
<dbReference type="InterPro" id="IPR057596">
    <property type="entry name" value="RDRP_core"/>
</dbReference>
<dbReference type="GO" id="GO:0031380">
    <property type="term" value="C:nuclear RNA-directed RNA polymerase complex"/>
    <property type="evidence" value="ECO:0007669"/>
    <property type="project" value="TreeGrafter"/>
</dbReference>
<dbReference type="GO" id="GO:0003723">
    <property type="term" value="F:RNA binding"/>
    <property type="evidence" value="ECO:0007669"/>
    <property type="project" value="UniProtKB-KW"/>
</dbReference>
<dbReference type="OrthoDB" id="6513042at2759"/>
<keyword evidence="6" id="KW-0943">RNA-mediated gene silencing</keyword>
<evidence type="ECO:0000256" key="8">
    <source>
        <dbReference type="RuleBase" id="RU363098"/>
    </source>
</evidence>
<evidence type="ECO:0000256" key="1">
    <source>
        <dbReference type="ARBA" id="ARBA00005762"/>
    </source>
</evidence>
<comment type="similarity">
    <text evidence="1 8">Belongs to the RdRP family.</text>
</comment>
<feature type="region of interest" description="Disordered" evidence="9">
    <location>
        <begin position="355"/>
        <end position="415"/>
    </location>
</feature>
<evidence type="ECO:0000256" key="2">
    <source>
        <dbReference type="ARBA" id="ARBA00022484"/>
    </source>
</evidence>
<keyword evidence="13" id="KW-1185">Reference proteome</keyword>
<evidence type="ECO:0000259" key="11">
    <source>
        <dbReference type="Pfam" id="PF26253"/>
    </source>
</evidence>
<evidence type="ECO:0000256" key="9">
    <source>
        <dbReference type="SAM" id="MobiDB-lite"/>
    </source>
</evidence>
<dbReference type="AlphaFoldDB" id="A0A9P4SAE0"/>
<evidence type="ECO:0000313" key="12">
    <source>
        <dbReference type="EMBL" id="KAF2839041.1"/>
    </source>
</evidence>
<dbReference type="Proteomes" id="UP000799429">
    <property type="component" value="Unassembled WGS sequence"/>
</dbReference>
<keyword evidence="2 8" id="KW-0696">RNA-directed RNA polymerase</keyword>
<evidence type="ECO:0000256" key="6">
    <source>
        <dbReference type="ARBA" id="ARBA00023158"/>
    </source>
</evidence>
<dbReference type="EC" id="2.7.7.48" evidence="8"/>
<sequence length="1226" mass="137272">MDQLLYRQAIPPNEKPITPAELKPMNLQGARLSFGRQIALNVIMNVATVDAVNTAGLTPMILQVDFVARGLRFTFSREGMSYMIEIHAYDIIYGSINSNTLTLALDNPPRYLAMPAAKNREQLNWQRITHLPPYEDPLMTQPLSYQMENVEIDIGKAMCFRYDLTRSSELPKPNEIAVAINSLTPAFLTQSDNKVKWVDLQQSVVWSLINHPLVDKDSSILSMIEEKVHLPFTVRYMLEVCLCERVINSHSITLEWLRTLQAMEPERASSLLEQAVASNVRLLDPTKLFHLRGTRARRVWKSSSEEFVRIRSGIVTPTRFMPCAPTLETSNNVFRHFRRVLDRFIRIKFTEEQSESKLNLRNRKPEAESSRGTRAHRGRNFQTQRGGQRGRGTGGQQGRGAIGQHGQGTEAQTSPGIQAQYNRDGDALSQRIKNVLRNGIRIGDRVYEFLHFSNSQLKDNSAYFFANEDGDGITAEHIRKWIGNIDHERVVAKHAARLAQAFSTTRAIHTVGSNATVHNIHDIERNGVLFTDGVGKMSQLTAKLIAHEWGLIDPPSLVQFRACGGGWKGVLTVCNNSRTNDDGNTSQLEMPGIEIAVRPSQQKFGNKFTGLHICKVSNFGIAALNRQIMAILYTLGIKKEVFINKTQALYRGLDDALNDEARAVSILRRQVDKNETTLFIADMVTYGFLKRQDPFIRALLGNWYSWSLKLVKDKGRIPIPKSAFVLGCVDECAVLQGYYPLDKATLKDATRAQLESALPEIFLQIPCQDQNGKYEIIEGICIVGRSPCLHPGDIRVVRAVNKPELNHLRNVVVFPQTGDQDIPSMCSGGDLDGDEYFVFWDPSLVPAPSKWNHKPMQHTSVASPILPNPVTTEDTKEFFLTYMKQDNLGQIANAHLTWFDKNTDPFGVSHEKCLKLANLHSIAVDFAKTGVPAIMDPDLFVRQKPHYLVGPVFLKYHSESFLGMMYDGAKEQAFEPDYSLPFDRRILNAFDLEPEVLEAARSVKESYDTEMRNMLRRSGIKTEFEVFSTFILQHNYSGSDYRFIEKMGDLMSELRQSARKECAQAAGASTPNDFGQMERFIAAMYTVTAMEAEERLKFEETPMISFPWIFGNELGRIARAGNAATSPKFAEVTIPEPAPRPAPESSLIPPLAPEVHHQVAPPSAACASSSPPPTEGPVLPNTPNTLVPVPATAPHTLVPPIRVVVQTTTKTGSSGLTTMWKKTRGS</sequence>
<dbReference type="PANTHER" id="PTHR23079">
    <property type="entry name" value="RNA-DEPENDENT RNA POLYMERASE"/>
    <property type="match status" value="1"/>
</dbReference>
<evidence type="ECO:0000256" key="7">
    <source>
        <dbReference type="ARBA" id="ARBA00048744"/>
    </source>
</evidence>
<evidence type="ECO:0000256" key="5">
    <source>
        <dbReference type="ARBA" id="ARBA00022884"/>
    </source>
</evidence>
<keyword evidence="4 8" id="KW-0548">Nucleotidyltransferase</keyword>
<evidence type="ECO:0000256" key="4">
    <source>
        <dbReference type="ARBA" id="ARBA00022695"/>
    </source>
</evidence>
<dbReference type="InterPro" id="IPR007855">
    <property type="entry name" value="RDRP"/>
</dbReference>
<keyword evidence="3 8" id="KW-0808">Transferase</keyword>
<feature type="domain" description="RDRP core" evidence="10">
    <location>
        <begin position="315"/>
        <end position="967"/>
    </location>
</feature>
<dbReference type="EMBL" id="MU006095">
    <property type="protein sequence ID" value="KAF2839041.1"/>
    <property type="molecule type" value="Genomic_DNA"/>
</dbReference>
<comment type="caution">
    <text evidence="12">The sequence shown here is derived from an EMBL/GenBank/DDBJ whole genome shotgun (WGS) entry which is preliminary data.</text>
</comment>
<dbReference type="InterPro" id="IPR058752">
    <property type="entry name" value="RDRP_C_head"/>
</dbReference>
<proteinExistence type="inferred from homology"/>
<evidence type="ECO:0000256" key="3">
    <source>
        <dbReference type="ARBA" id="ARBA00022679"/>
    </source>
</evidence>
<reference evidence="12" key="1">
    <citation type="journal article" date="2020" name="Stud. Mycol.">
        <title>101 Dothideomycetes genomes: a test case for predicting lifestyles and emergence of pathogens.</title>
        <authorList>
            <person name="Haridas S."/>
            <person name="Albert R."/>
            <person name="Binder M."/>
            <person name="Bloem J."/>
            <person name="Labutti K."/>
            <person name="Salamov A."/>
            <person name="Andreopoulos B."/>
            <person name="Baker S."/>
            <person name="Barry K."/>
            <person name="Bills G."/>
            <person name="Bluhm B."/>
            <person name="Cannon C."/>
            <person name="Castanera R."/>
            <person name="Culley D."/>
            <person name="Daum C."/>
            <person name="Ezra D."/>
            <person name="Gonzalez J."/>
            <person name="Henrissat B."/>
            <person name="Kuo A."/>
            <person name="Liang C."/>
            <person name="Lipzen A."/>
            <person name="Lutzoni F."/>
            <person name="Magnuson J."/>
            <person name="Mondo S."/>
            <person name="Nolan M."/>
            <person name="Ohm R."/>
            <person name="Pangilinan J."/>
            <person name="Park H.-J."/>
            <person name="Ramirez L."/>
            <person name="Alfaro M."/>
            <person name="Sun H."/>
            <person name="Tritt A."/>
            <person name="Yoshinaga Y."/>
            <person name="Zwiers L.-H."/>
            <person name="Turgeon B."/>
            <person name="Goodwin S."/>
            <person name="Spatafora J."/>
            <person name="Crous P."/>
            <person name="Grigoriev I."/>
        </authorList>
    </citation>
    <scope>NUCLEOTIDE SEQUENCE</scope>
    <source>
        <strain evidence="12">CBS 101060</strain>
    </source>
</reference>
<dbReference type="PANTHER" id="PTHR23079:SF55">
    <property type="entry name" value="RNA-DIRECTED RNA POLYMERASE"/>
    <property type="match status" value="1"/>
</dbReference>
<feature type="compositionally biased region" description="Gly residues" evidence="9">
    <location>
        <begin position="387"/>
        <end position="406"/>
    </location>
</feature>
<evidence type="ECO:0000259" key="10">
    <source>
        <dbReference type="Pfam" id="PF05183"/>
    </source>
</evidence>
<feature type="compositionally biased region" description="Low complexity" evidence="9">
    <location>
        <begin position="1160"/>
        <end position="1169"/>
    </location>
</feature>
<feature type="domain" description="RDRP C-terminal head" evidence="11">
    <location>
        <begin position="995"/>
        <end position="1119"/>
    </location>
</feature>
<organism evidence="12 13">
    <name type="scientific">Patellaria atrata CBS 101060</name>
    <dbReference type="NCBI Taxonomy" id="1346257"/>
    <lineage>
        <taxon>Eukaryota</taxon>
        <taxon>Fungi</taxon>
        <taxon>Dikarya</taxon>
        <taxon>Ascomycota</taxon>
        <taxon>Pezizomycotina</taxon>
        <taxon>Dothideomycetes</taxon>
        <taxon>Dothideomycetes incertae sedis</taxon>
        <taxon>Patellariales</taxon>
        <taxon>Patellariaceae</taxon>
        <taxon>Patellaria</taxon>
    </lineage>
</organism>
<gene>
    <name evidence="12" type="ORF">M501DRAFT_992039</name>
</gene>
<dbReference type="GO" id="GO:0003968">
    <property type="term" value="F:RNA-directed RNA polymerase activity"/>
    <property type="evidence" value="ECO:0007669"/>
    <property type="project" value="UniProtKB-KW"/>
</dbReference>
<protein>
    <recommendedName>
        <fullName evidence="8">RNA-dependent RNA polymerase</fullName>
        <ecNumber evidence="8">2.7.7.48</ecNumber>
    </recommendedName>
</protein>
<dbReference type="Pfam" id="PF26253">
    <property type="entry name" value="RdRP_head"/>
    <property type="match status" value="1"/>
</dbReference>
<dbReference type="GO" id="GO:0030422">
    <property type="term" value="P:siRNA processing"/>
    <property type="evidence" value="ECO:0007669"/>
    <property type="project" value="TreeGrafter"/>
</dbReference>